<comment type="caution">
    <text evidence="2">The sequence shown here is derived from an EMBL/GenBank/DDBJ whole genome shotgun (WGS) entry which is preliminary data.</text>
</comment>
<proteinExistence type="predicted"/>
<gene>
    <name evidence="2" type="ORF">HS088_TW13G00903</name>
</gene>
<name>A0A7J7CV87_TRIWF</name>
<dbReference type="InterPro" id="IPR008004">
    <property type="entry name" value="OCTOPUS-like"/>
</dbReference>
<sequence>MGWSEPEVTCKNHPDLNQSQGVCASCLRERLTDLYMPSQINNRAPSPSPSSPGRRHHHHHHHHKRVGSDIIGSIPYIVSVGNGLKKSKSITFVPRNTVGGEGKKKGFWSKLLLHSKGNKKEVLMHSRTSTRTRMY</sequence>
<evidence type="ECO:0000313" key="3">
    <source>
        <dbReference type="Proteomes" id="UP000593562"/>
    </source>
</evidence>
<dbReference type="Proteomes" id="UP000593562">
    <property type="component" value="Unassembled WGS sequence"/>
</dbReference>
<dbReference type="PANTHER" id="PTHR34046">
    <property type="entry name" value="OS06G0218800 PROTEIN"/>
    <property type="match status" value="1"/>
</dbReference>
<reference evidence="2 3" key="1">
    <citation type="journal article" date="2020" name="Nat. Commun.">
        <title>Genome of Tripterygium wilfordii and identification of cytochrome P450 involved in triptolide biosynthesis.</title>
        <authorList>
            <person name="Tu L."/>
            <person name="Su P."/>
            <person name="Zhang Z."/>
            <person name="Gao L."/>
            <person name="Wang J."/>
            <person name="Hu T."/>
            <person name="Zhou J."/>
            <person name="Zhang Y."/>
            <person name="Zhao Y."/>
            <person name="Liu Y."/>
            <person name="Song Y."/>
            <person name="Tong Y."/>
            <person name="Lu Y."/>
            <person name="Yang J."/>
            <person name="Xu C."/>
            <person name="Jia M."/>
            <person name="Peters R.J."/>
            <person name="Huang L."/>
            <person name="Gao W."/>
        </authorList>
    </citation>
    <scope>NUCLEOTIDE SEQUENCE [LARGE SCALE GENOMIC DNA]</scope>
    <source>
        <strain evidence="3">cv. XIE 37</strain>
        <tissue evidence="2">Leaf</tissue>
    </source>
</reference>
<dbReference type="AlphaFoldDB" id="A0A7J7CV87"/>
<feature type="compositionally biased region" description="Basic residues" evidence="1">
    <location>
        <begin position="53"/>
        <end position="65"/>
    </location>
</feature>
<keyword evidence="3" id="KW-1185">Reference proteome</keyword>
<evidence type="ECO:0000313" key="2">
    <source>
        <dbReference type="EMBL" id="KAF5738010.1"/>
    </source>
</evidence>
<feature type="region of interest" description="Disordered" evidence="1">
    <location>
        <begin position="36"/>
        <end position="66"/>
    </location>
</feature>
<accession>A0A7J7CV87</accession>
<organism evidence="2 3">
    <name type="scientific">Tripterygium wilfordii</name>
    <name type="common">Thunder God vine</name>
    <dbReference type="NCBI Taxonomy" id="458696"/>
    <lineage>
        <taxon>Eukaryota</taxon>
        <taxon>Viridiplantae</taxon>
        <taxon>Streptophyta</taxon>
        <taxon>Embryophyta</taxon>
        <taxon>Tracheophyta</taxon>
        <taxon>Spermatophyta</taxon>
        <taxon>Magnoliopsida</taxon>
        <taxon>eudicotyledons</taxon>
        <taxon>Gunneridae</taxon>
        <taxon>Pentapetalae</taxon>
        <taxon>rosids</taxon>
        <taxon>fabids</taxon>
        <taxon>Celastrales</taxon>
        <taxon>Celastraceae</taxon>
        <taxon>Tripterygium</taxon>
    </lineage>
</organism>
<dbReference type="Pfam" id="PF05340">
    <property type="entry name" value="DUF740"/>
    <property type="match status" value="1"/>
</dbReference>
<evidence type="ECO:0000256" key="1">
    <source>
        <dbReference type="SAM" id="MobiDB-lite"/>
    </source>
</evidence>
<protein>
    <submittedName>
        <fullName evidence="2">Uncharacterized protein</fullName>
    </submittedName>
</protein>
<dbReference type="EMBL" id="JAAARO010000013">
    <property type="protein sequence ID" value="KAF5738010.1"/>
    <property type="molecule type" value="Genomic_DNA"/>
</dbReference>
<dbReference type="PANTHER" id="PTHR34046:SF19">
    <property type="entry name" value="RAPIDLY ELICITED PROTEIN, PUTATIVE-RELATED"/>
    <property type="match status" value="1"/>
</dbReference>
<dbReference type="InParanoid" id="A0A7J7CV87"/>